<comment type="similarity">
    <text evidence="6">Belongs to the cytochrome b5 family.</text>
</comment>
<dbReference type="GO" id="GO:0046872">
    <property type="term" value="F:metal ion binding"/>
    <property type="evidence" value="ECO:0007669"/>
    <property type="project" value="UniProtKB-UniRule"/>
</dbReference>
<dbReference type="PRINTS" id="PR00406">
    <property type="entry name" value="CYTB5RDTASE"/>
</dbReference>
<dbReference type="Pfam" id="PF00970">
    <property type="entry name" value="FAD_binding_6"/>
    <property type="match status" value="1"/>
</dbReference>
<dbReference type="Gene3D" id="2.40.30.10">
    <property type="entry name" value="Translation factors"/>
    <property type="match status" value="1"/>
</dbReference>
<dbReference type="InterPro" id="IPR039261">
    <property type="entry name" value="FNR_nucleotide-bd"/>
</dbReference>
<dbReference type="PROSITE" id="PS00191">
    <property type="entry name" value="CYTOCHROME_B5_1"/>
    <property type="match status" value="1"/>
</dbReference>
<evidence type="ECO:0000313" key="10">
    <source>
        <dbReference type="Proteomes" id="UP000095284"/>
    </source>
</evidence>
<dbReference type="InterPro" id="IPR008333">
    <property type="entry name" value="Cbr1-like_FAD-bd_dom"/>
</dbReference>
<dbReference type="SMART" id="SM01117">
    <property type="entry name" value="Cyt-b5"/>
    <property type="match status" value="1"/>
</dbReference>
<dbReference type="eggNOG" id="KOG0536">
    <property type="taxonomic scope" value="Eukaryota"/>
</dbReference>
<dbReference type="PANTHER" id="PTHR46237:SF1">
    <property type="entry name" value="CYTOCHROME B5 REDUCTASE 4"/>
    <property type="match status" value="1"/>
</dbReference>
<reference evidence="9" key="2">
    <citation type="submission" date="2020-09" db="EMBL/GenBank/DDBJ databases">
        <authorList>
            <person name="Kikuchi T."/>
        </authorList>
    </citation>
    <scope>NUCLEOTIDE SEQUENCE</scope>
    <source>
        <strain evidence="9">Ka4C1</strain>
    </source>
</reference>
<dbReference type="WBParaSite" id="BXY_0149000.1">
    <property type="protein sequence ID" value="BXY_0149000.1"/>
    <property type="gene ID" value="BXY_0149000"/>
</dbReference>
<keyword evidence="4" id="KW-0560">Oxidoreductase</keyword>
<dbReference type="FunFam" id="3.10.120.10:FF:000001">
    <property type="entry name" value="Cytochrome b5 reductase 4"/>
    <property type="match status" value="1"/>
</dbReference>
<evidence type="ECO:0000256" key="1">
    <source>
        <dbReference type="ARBA" id="ARBA00006105"/>
    </source>
</evidence>
<dbReference type="InterPro" id="IPR017938">
    <property type="entry name" value="Riboflavin_synthase-like_b-brl"/>
</dbReference>
<evidence type="ECO:0000313" key="11">
    <source>
        <dbReference type="Proteomes" id="UP000659654"/>
    </source>
</evidence>
<dbReference type="SUPFAM" id="SSF52343">
    <property type="entry name" value="Ferredoxin reductase-like, C-terminal NADP-linked domain"/>
    <property type="match status" value="1"/>
</dbReference>
<dbReference type="GO" id="GO:0005783">
    <property type="term" value="C:endoplasmic reticulum"/>
    <property type="evidence" value="ECO:0007669"/>
    <property type="project" value="TreeGrafter"/>
</dbReference>
<dbReference type="Proteomes" id="UP000095284">
    <property type="component" value="Unplaced"/>
</dbReference>
<dbReference type="InterPro" id="IPR017927">
    <property type="entry name" value="FAD-bd_FR_type"/>
</dbReference>
<evidence type="ECO:0000256" key="6">
    <source>
        <dbReference type="RuleBase" id="RU362121"/>
    </source>
</evidence>
<keyword evidence="3 6" id="KW-0479">Metal-binding</keyword>
<dbReference type="EMBL" id="CAJFDI010000001">
    <property type="protein sequence ID" value="CAD5208885.1"/>
    <property type="molecule type" value="Genomic_DNA"/>
</dbReference>
<dbReference type="InterPro" id="IPR001433">
    <property type="entry name" value="OxRdtase_FAD/NAD-bd"/>
</dbReference>
<dbReference type="PANTHER" id="PTHR46237">
    <property type="entry name" value="CYTOCHROME B5 REDUCTASE 4 FAMILY MEMBER"/>
    <property type="match status" value="1"/>
</dbReference>
<comment type="similarity">
    <text evidence="1">Belongs to the flavoprotein pyridine nucleotide cytochrome reductase family.</text>
</comment>
<dbReference type="InterPro" id="IPR001199">
    <property type="entry name" value="Cyt_B5-like_heme/steroid-bd"/>
</dbReference>
<dbReference type="Pfam" id="PF00175">
    <property type="entry name" value="NAD_binding_1"/>
    <property type="match status" value="1"/>
</dbReference>
<dbReference type="CDD" id="cd06183">
    <property type="entry name" value="cyt_b5_reduct_like"/>
    <property type="match status" value="1"/>
</dbReference>
<organism evidence="10 12">
    <name type="scientific">Bursaphelenchus xylophilus</name>
    <name type="common">Pinewood nematode worm</name>
    <name type="synonym">Aphelenchoides xylophilus</name>
    <dbReference type="NCBI Taxonomy" id="6326"/>
    <lineage>
        <taxon>Eukaryota</taxon>
        <taxon>Metazoa</taxon>
        <taxon>Ecdysozoa</taxon>
        <taxon>Nematoda</taxon>
        <taxon>Chromadorea</taxon>
        <taxon>Rhabditida</taxon>
        <taxon>Tylenchina</taxon>
        <taxon>Tylenchomorpha</taxon>
        <taxon>Aphelenchoidea</taxon>
        <taxon>Aphelenchoididae</taxon>
        <taxon>Bursaphelenchus</taxon>
    </lineage>
</organism>
<dbReference type="SMR" id="A0A1I7RLA5"/>
<keyword evidence="11" id="KW-1185">Reference proteome</keyword>
<dbReference type="SUPFAM" id="SSF55856">
    <property type="entry name" value="Cytochrome b5-like heme/steroid binding domain"/>
    <property type="match status" value="1"/>
</dbReference>
<dbReference type="Gene3D" id="3.10.120.10">
    <property type="entry name" value="Cytochrome b5-like heme/steroid binding domain"/>
    <property type="match status" value="1"/>
</dbReference>
<dbReference type="Gene3D" id="3.40.50.80">
    <property type="entry name" value="Nucleotide-binding domain of ferredoxin-NADP reductase (FNR) module"/>
    <property type="match status" value="1"/>
</dbReference>
<dbReference type="OrthoDB" id="432299at2759"/>
<feature type="domain" description="FAD-binding FR-type" evidence="8">
    <location>
        <begin position="243"/>
        <end position="348"/>
    </location>
</feature>
<dbReference type="InterPro" id="IPR051872">
    <property type="entry name" value="Cytochrome_b5/Flavoprotein_Rdt"/>
</dbReference>
<dbReference type="GO" id="GO:0004128">
    <property type="term" value="F:cytochrome-b5 reductase activity, acting on NAD(P)H"/>
    <property type="evidence" value="ECO:0007669"/>
    <property type="project" value="TreeGrafter"/>
</dbReference>
<name>A0A1I7RLA5_BURXY</name>
<dbReference type="GO" id="GO:0020037">
    <property type="term" value="F:heme binding"/>
    <property type="evidence" value="ECO:0007669"/>
    <property type="project" value="UniProtKB-UniRule"/>
</dbReference>
<dbReference type="Pfam" id="PF00173">
    <property type="entry name" value="Cyt-b5"/>
    <property type="match status" value="1"/>
</dbReference>
<gene>
    <name evidence="9" type="ORF">BXYJ_LOCUS1121</name>
</gene>
<dbReference type="SUPFAM" id="SSF63380">
    <property type="entry name" value="Riboflavin synthase domain-like"/>
    <property type="match status" value="1"/>
</dbReference>
<evidence type="ECO:0000259" key="7">
    <source>
        <dbReference type="PROSITE" id="PS50255"/>
    </source>
</evidence>
<dbReference type="Proteomes" id="UP000659654">
    <property type="component" value="Unassembled WGS sequence"/>
</dbReference>
<reference evidence="12" key="1">
    <citation type="submission" date="2016-11" db="UniProtKB">
        <authorList>
            <consortium name="WormBaseParasite"/>
        </authorList>
    </citation>
    <scope>IDENTIFICATION</scope>
</reference>
<dbReference type="PROSITE" id="PS50255">
    <property type="entry name" value="CYTOCHROME_B5_2"/>
    <property type="match status" value="1"/>
</dbReference>
<dbReference type="Proteomes" id="UP000582659">
    <property type="component" value="Unassembled WGS sequence"/>
</dbReference>
<dbReference type="InterPro" id="IPR018506">
    <property type="entry name" value="Cyt_B5_heme-BS"/>
</dbReference>
<proteinExistence type="inferred from homology"/>
<dbReference type="eggNOG" id="KOG0534">
    <property type="taxonomic scope" value="Eukaryota"/>
</dbReference>
<evidence type="ECO:0000313" key="9">
    <source>
        <dbReference type="EMBL" id="CAD5208885.1"/>
    </source>
</evidence>
<feature type="domain" description="Cytochrome b5 heme-binding" evidence="7">
    <location>
        <begin position="46"/>
        <end position="122"/>
    </location>
</feature>
<evidence type="ECO:0000256" key="4">
    <source>
        <dbReference type="ARBA" id="ARBA00023002"/>
    </source>
</evidence>
<dbReference type="EMBL" id="CAJFCV020000001">
    <property type="protein sequence ID" value="CAG9083238.1"/>
    <property type="molecule type" value="Genomic_DNA"/>
</dbReference>
<evidence type="ECO:0000259" key="8">
    <source>
        <dbReference type="PROSITE" id="PS51384"/>
    </source>
</evidence>
<dbReference type="InterPro" id="IPR036400">
    <property type="entry name" value="Cyt_B5-like_heme/steroid_sf"/>
</dbReference>
<dbReference type="AlphaFoldDB" id="A0A1I7RLA5"/>
<dbReference type="GO" id="GO:0006801">
    <property type="term" value="P:superoxide metabolic process"/>
    <property type="evidence" value="ECO:0007669"/>
    <property type="project" value="TreeGrafter"/>
</dbReference>
<accession>A0A1I7RLA5</accession>
<sequence>MSLGVPTTAIVRKTENGRNKVALGANKGLMEWIRISANGNMASQKMMGVDQNELMKHDRVEDCWIMLFGMVYDITRYLEFHPGGVEELMRVAGRDGTQLFQEYHGWVNYQNMLKSCLVGPFRGPTNKLKSPEKPVLSVEISNHSQVTLKEFGLSIDADKNNITIKPLNGLTLKFLIAQEDPNALHITLRVSGNVMTLKFPAVRDYALERRYTIVSGDCKCVITSEDEIPFQIQGLSFIKEMIAKFVPFPVESTRELTKSLILYTVTIPKLTKVNIPLGHHVYIRVKKGNNRLHKPFTPFWIKSEPGFKDKIQFLIRIYPDGIISPAFRDLKTGDTMEISNSMGLFEMNCFKSTNFVYVAGGTGITPMLNIIKTQLDSGNRNNHLYFFNRSSDEVPELDFLPFEVDDIHMEIITSQPEENWKGRTGKVNQIVDFMREDKVGEMEDCNFLVCGPIAFNRKAVESLKTAGISEESIFVFE</sequence>
<evidence type="ECO:0000256" key="5">
    <source>
        <dbReference type="ARBA" id="ARBA00023004"/>
    </source>
</evidence>
<dbReference type="PROSITE" id="PS51384">
    <property type="entry name" value="FAD_FR"/>
    <property type="match status" value="1"/>
</dbReference>
<evidence type="ECO:0000256" key="3">
    <source>
        <dbReference type="ARBA" id="ARBA00022723"/>
    </source>
</evidence>
<protein>
    <submittedName>
        <fullName evidence="9">(pine wood nematode) hypothetical protein</fullName>
    </submittedName>
</protein>
<keyword evidence="5 6" id="KW-0408">Iron</keyword>
<evidence type="ECO:0000313" key="12">
    <source>
        <dbReference type="WBParaSite" id="BXY_0149000.1"/>
    </source>
</evidence>
<evidence type="ECO:0000256" key="2">
    <source>
        <dbReference type="ARBA" id="ARBA00022617"/>
    </source>
</evidence>
<keyword evidence="2 6" id="KW-0349">Heme</keyword>